<dbReference type="Proteomes" id="UP000077755">
    <property type="component" value="Chromosome 7"/>
</dbReference>
<feature type="compositionally biased region" description="Basic and acidic residues" evidence="1">
    <location>
        <begin position="7"/>
        <end position="21"/>
    </location>
</feature>
<reference evidence="4" key="2">
    <citation type="submission" date="2022-03" db="EMBL/GenBank/DDBJ databases">
        <title>Draft title - Genomic analysis of global carrot germplasm unveils the trajectory of domestication and the origin of high carotenoid orange carrot.</title>
        <authorList>
            <person name="Iorizzo M."/>
            <person name="Ellison S."/>
            <person name="Senalik D."/>
            <person name="Macko-Podgorni A."/>
            <person name="Grzebelus D."/>
            <person name="Bostan H."/>
            <person name="Rolling W."/>
            <person name="Curaba J."/>
            <person name="Simon P."/>
        </authorList>
    </citation>
    <scope>NUCLEOTIDE SEQUENCE</scope>
    <source>
        <tissue evidence="4">Leaf</tissue>
    </source>
</reference>
<dbReference type="EMBL" id="LNRQ01000007">
    <property type="protein sequence ID" value="KZM86762.1"/>
    <property type="molecule type" value="Genomic_DNA"/>
</dbReference>
<proteinExistence type="predicted"/>
<evidence type="ECO:0000313" key="5">
    <source>
        <dbReference type="Proteomes" id="UP000077755"/>
    </source>
</evidence>
<dbReference type="Gramene" id="KZM86762">
    <property type="protein sequence ID" value="KZM86762"/>
    <property type="gene ID" value="DCAR_023896"/>
</dbReference>
<protein>
    <recommendedName>
        <fullName evidence="2">DUF3615 domain-containing protein</fullName>
    </recommendedName>
</protein>
<name>A0A161ZIN1_DAUCS</name>
<sequence>MEGSEFEQVKLVKRGTEESQGRRKRVDKKKKHGASRLQKGTDVSEGDMAGGSDRHQVKRKRVKEWSSAWIDEYGKKLALRHAKRALEFYEKSQDDAEFEILEVLNRSNSRLQHPEHPEYKSSNLWSHISFIAKLKKADCNVSPTHFFCEFFRDVDARETTVTYCSTFQPSDDPGFNHVCIFCPRGLKFHPSDGYCVGRPPWRRRSRHNVGYVQPPWVNRKA</sequence>
<accession>A0A161ZIN1</accession>
<feature type="compositionally biased region" description="Basic residues" evidence="1">
    <location>
        <begin position="22"/>
        <end position="34"/>
    </location>
</feature>
<gene>
    <name evidence="3" type="ORF">DCAR_023896</name>
    <name evidence="4" type="ORF">DCAR_0727415</name>
</gene>
<organism evidence="3">
    <name type="scientific">Daucus carota subsp. sativus</name>
    <name type="common">Carrot</name>
    <dbReference type="NCBI Taxonomy" id="79200"/>
    <lineage>
        <taxon>Eukaryota</taxon>
        <taxon>Viridiplantae</taxon>
        <taxon>Streptophyta</taxon>
        <taxon>Embryophyta</taxon>
        <taxon>Tracheophyta</taxon>
        <taxon>Spermatophyta</taxon>
        <taxon>Magnoliopsida</taxon>
        <taxon>eudicotyledons</taxon>
        <taxon>Gunneridae</taxon>
        <taxon>Pentapetalae</taxon>
        <taxon>asterids</taxon>
        <taxon>campanulids</taxon>
        <taxon>Apiales</taxon>
        <taxon>Apiaceae</taxon>
        <taxon>Apioideae</taxon>
        <taxon>Scandiceae</taxon>
        <taxon>Daucinae</taxon>
        <taxon>Daucus</taxon>
        <taxon>Daucus sect. Daucus</taxon>
    </lineage>
</organism>
<feature type="region of interest" description="Disordered" evidence="1">
    <location>
        <begin position="1"/>
        <end position="57"/>
    </location>
</feature>
<dbReference type="Pfam" id="PF12274">
    <property type="entry name" value="DUF3615"/>
    <property type="match status" value="1"/>
</dbReference>
<evidence type="ECO:0000313" key="3">
    <source>
        <dbReference type="EMBL" id="KZM86762.1"/>
    </source>
</evidence>
<dbReference type="InterPro" id="IPR022059">
    <property type="entry name" value="DUF3615"/>
</dbReference>
<keyword evidence="5" id="KW-1185">Reference proteome</keyword>
<dbReference type="AlphaFoldDB" id="A0A161ZIN1"/>
<evidence type="ECO:0000313" key="4">
    <source>
        <dbReference type="EMBL" id="WOH07980.1"/>
    </source>
</evidence>
<feature type="domain" description="DUF3615" evidence="2">
    <location>
        <begin position="82"/>
        <end position="185"/>
    </location>
</feature>
<reference evidence="3" key="1">
    <citation type="journal article" date="2016" name="Nat. Genet.">
        <title>A high-quality carrot genome assembly provides new insights into carotenoid accumulation and asterid genome evolution.</title>
        <authorList>
            <person name="Iorizzo M."/>
            <person name="Ellison S."/>
            <person name="Senalik D."/>
            <person name="Zeng P."/>
            <person name="Satapoomin P."/>
            <person name="Huang J."/>
            <person name="Bowman M."/>
            <person name="Iovene M."/>
            <person name="Sanseverino W."/>
            <person name="Cavagnaro P."/>
            <person name="Yildiz M."/>
            <person name="Macko-Podgorni A."/>
            <person name="Moranska E."/>
            <person name="Grzebelus E."/>
            <person name="Grzebelus D."/>
            <person name="Ashrafi H."/>
            <person name="Zheng Z."/>
            <person name="Cheng S."/>
            <person name="Spooner D."/>
            <person name="Van Deynze A."/>
            <person name="Simon P."/>
        </authorList>
    </citation>
    <scope>NUCLEOTIDE SEQUENCE [LARGE SCALE GENOMIC DNA]</scope>
    <source>
        <tissue evidence="3">Leaf</tissue>
    </source>
</reference>
<evidence type="ECO:0000256" key="1">
    <source>
        <dbReference type="SAM" id="MobiDB-lite"/>
    </source>
</evidence>
<evidence type="ECO:0000259" key="2">
    <source>
        <dbReference type="Pfam" id="PF12274"/>
    </source>
</evidence>
<dbReference type="EMBL" id="CP093349">
    <property type="protein sequence ID" value="WOH07980.1"/>
    <property type="molecule type" value="Genomic_DNA"/>
</dbReference>